<sequence length="114" mass="12162">MSILKTFNVLSVATALTVLWSLGQDAHAFDCKSPARSQPLCRVDLSVDPVGIVLKYGMYAAPETMFPGPYDCHPLGQEDYTPRCCAKNAVPVTPKGYKATPVDPAAESNACSSP</sequence>
<dbReference type="EMBL" id="VSWC01000002">
    <property type="protein sequence ID" value="KAA1117766.1"/>
    <property type="molecule type" value="Genomic_DNA"/>
</dbReference>
<gene>
    <name evidence="2" type="ORF">PGT21_022773</name>
    <name evidence="3" type="ORF">PGTUg99_021127</name>
</gene>
<evidence type="ECO:0000313" key="4">
    <source>
        <dbReference type="Proteomes" id="UP000324748"/>
    </source>
</evidence>
<feature type="chain" id="PRO_5036138020" description="Hydrophobin" evidence="1">
    <location>
        <begin position="29"/>
        <end position="114"/>
    </location>
</feature>
<name>A0A5B0QWT9_PUCGR</name>
<evidence type="ECO:0000313" key="2">
    <source>
        <dbReference type="EMBL" id="KAA1117766.1"/>
    </source>
</evidence>
<dbReference type="Proteomes" id="UP000325313">
    <property type="component" value="Unassembled WGS sequence"/>
</dbReference>
<keyword evidence="4" id="KW-1185">Reference proteome</keyword>
<dbReference type="AlphaFoldDB" id="A0A5B0QWT9"/>
<evidence type="ECO:0000256" key="1">
    <source>
        <dbReference type="SAM" id="SignalP"/>
    </source>
</evidence>
<dbReference type="EMBL" id="VDEP01000004">
    <property type="protein sequence ID" value="KAA1138001.1"/>
    <property type="molecule type" value="Genomic_DNA"/>
</dbReference>
<reference evidence="4 5" key="1">
    <citation type="submission" date="2019-05" db="EMBL/GenBank/DDBJ databases">
        <title>Emergence of the Ug99 lineage of the wheat stem rust pathogen through somatic hybridization.</title>
        <authorList>
            <person name="Li F."/>
            <person name="Upadhyaya N.M."/>
            <person name="Sperschneider J."/>
            <person name="Matny O."/>
            <person name="Nguyen-Phuc H."/>
            <person name="Mago R."/>
            <person name="Raley C."/>
            <person name="Miller M.E."/>
            <person name="Silverstein K.A.T."/>
            <person name="Henningsen E."/>
            <person name="Hirsch C.D."/>
            <person name="Visser B."/>
            <person name="Pretorius Z.A."/>
            <person name="Steffenson B.J."/>
            <person name="Schwessinger B."/>
            <person name="Dodds P.N."/>
            <person name="Figueroa M."/>
        </authorList>
    </citation>
    <scope>NUCLEOTIDE SEQUENCE [LARGE SCALE GENOMIC DNA]</scope>
    <source>
        <strain evidence="2">21-0</strain>
        <strain evidence="3 5">Ug99</strain>
    </source>
</reference>
<feature type="signal peptide" evidence="1">
    <location>
        <begin position="1"/>
        <end position="28"/>
    </location>
</feature>
<organism evidence="2 4">
    <name type="scientific">Puccinia graminis f. sp. tritici</name>
    <dbReference type="NCBI Taxonomy" id="56615"/>
    <lineage>
        <taxon>Eukaryota</taxon>
        <taxon>Fungi</taxon>
        <taxon>Dikarya</taxon>
        <taxon>Basidiomycota</taxon>
        <taxon>Pucciniomycotina</taxon>
        <taxon>Pucciniomycetes</taxon>
        <taxon>Pucciniales</taxon>
        <taxon>Pucciniaceae</taxon>
        <taxon>Puccinia</taxon>
    </lineage>
</organism>
<evidence type="ECO:0000313" key="3">
    <source>
        <dbReference type="EMBL" id="KAA1138001.1"/>
    </source>
</evidence>
<accession>A0A5B0QWT9</accession>
<evidence type="ECO:0000313" key="5">
    <source>
        <dbReference type="Proteomes" id="UP000325313"/>
    </source>
</evidence>
<evidence type="ECO:0008006" key="6">
    <source>
        <dbReference type="Google" id="ProtNLM"/>
    </source>
</evidence>
<protein>
    <recommendedName>
        <fullName evidence="6">Hydrophobin</fullName>
    </recommendedName>
</protein>
<dbReference type="OrthoDB" id="10269345at2759"/>
<proteinExistence type="predicted"/>
<comment type="caution">
    <text evidence="2">The sequence shown here is derived from an EMBL/GenBank/DDBJ whole genome shotgun (WGS) entry which is preliminary data.</text>
</comment>
<dbReference type="Proteomes" id="UP000324748">
    <property type="component" value="Unassembled WGS sequence"/>
</dbReference>
<keyword evidence="1" id="KW-0732">Signal</keyword>